<dbReference type="Pfam" id="PF00005">
    <property type="entry name" value="ABC_tran"/>
    <property type="match status" value="1"/>
</dbReference>
<dbReference type="InterPro" id="IPR017871">
    <property type="entry name" value="ABC_transporter-like_CS"/>
</dbReference>
<evidence type="ECO:0000256" key="1">
    <source>
        <dbReference type="ARBA" id="ARBA00022448"/>
    </source>
</evidence>
<proteinExistence type="predicted"/>
<dbReference type="PROSITE" id="PS00211">
    <property type="entry name" value="ABC_TRANSPORTER_1"/>
    <property type="match status" value="1"/>
</dbReference>
<gene>
    <name evidence="7" type="ORF">GCM10007935_39470</name>
</gene>
<reference evidence="8" key="1">
    <citation type="journal article" date="2019" name="Int. J. Syst. Evol. Microbiol.">
        <title>The Global Catalogue of Microorganisms (GCM) 10K type strain sequencing project: providing services to taxonomists for standard genome sequencing and annotation.</title>
        <authorList>
            <consortium name="The Broad Institute Genomics Platform"/>
            <consortium name="The Broad Institute Genome Sequencing Center for Infectious Disease"/>
            <person name="Wu L."/>
            <person name="Ma J."/>
        </authorList>
    </citation>
    <scope>NUCLEOTIDE SEQUENCE [LARGE SCALE GENOMIC DNA]</scope>
    <source>
        <strain evidence="8">NBRC 109341</strain>
    </source>
</reference>
<dbReference type="SUPFAM" id="SSF52540">
    <property type="entry name" value="P-loop containing nucleoside triphosphate hydrolases"/>
    <property type="match status" value="1"/>
</dbReference>
<dbReference type="Proteomes" id="UP001156903">
    <property type="component" value="Unassembled WGS sequence"/>
</dbReference>
<evidence type="ECO:0000313" key="7">
    <source>
        <dbReference type="EMBL" id="GLS16506.1"/>
    </source>
</evidence>
<feature type="domain" description="ABC transporter" evidence="6">
    <location>
        <begin position="11"/>
        <end position="239"/>
    </location>
</feature>
<dbReference type="GO" id="GO:0005524">
    <property type="term" value="F:ATP binding"/>
    <property type="evidence" value="ECO:0007669"/>
    <property type="project" value="UniProtKB-KW"/>
</dbReference>
<keyword evidence="2" id="KW-1003">Cell membrane</keyword>
<comment type="caution">
    <text evidence="7">The sequence shown here is derived from an EMBL/GenBank/DDBJ whole genome shotgun (WGS) entry which is preliminary data.</text>
</comment>
<dbReference type="EMBL" id="BSPB01000061">
    <property type="protein sequence ID" value="GLS16506.1"/>
    <property type="molecule type" value="Genomic_DNA"/>
</dbReference>
<dbReference type="Gene3D" id="3.40.50.300">
    <property type="entry name" value="P-loop containing nucleotide triphosphate hydrolases"/>
    <property type="match status" value="1"/>
</dbReference>
<feature type="region of interest" description="Disordered" evidence="5">
    <location>
        <begin position="241"/>
        <end position="261"/>
    </location>
</feature>
<name>A0ABQ6CDW0_9BURK</name>
<evidence type="ECO:0000256" key="3">
    <source>
        <dbReference type="ARBA" id="ARBA00022741"/>
    </source>
</evidence>
<feature type="compositionally biased region" description="Pro residues" evidence="5">
    <location>
        <begin position="242"/>
        <end position="252"/>
    </location>
</feature>
<sequence length="261" mass="27566">MRALGMTGPAITLERVSLRLGQTAVLREVSLHVAPGSVHALVGPNGAGKSSLVKTLLGQTPHEGAVKIEWPGTAVGTVGYVPQALAFDAGLPLTVDDFMATMTQRKPAFLGFSALRSREIGEALARVGMADKRRRRMGALSGGERQRVLLAQGMVPMPALLVLDEPLAALDEAGVQVFEQLLADFRQAGVTVLWIEHDLQAVARLADSVTGLNRQVLFSGPPSEVLTPEALLDLFSTRPRAPVAPPAAPSPQPVRAEEALA</sequence>
<dbReference type="InterPro" id="IPR050153">
    <property type="entry name" value="Metal_Ion_Import_ABC"/>
</dbReference>
<evidence type="ECO:0000256" key="2">
    <source>
        <dbReference type="ARBA" id="ARBA00022475"/>
    </source>
</evidence>
<dbReference type="PROSITE" id="PS50893">
    <property type="entry name" value="ABC_TRANSPORTER_2"/>
    <property type="match status" value="1"/>
</dbReference>
<dbReference type="InterPro" id="IPR003593">
    <property type="entry name" value="AAA+_ATPase"/>
</dbReference>
<keyword evidence="2" id="KW-0472">Membrane</keyword>
<dbReference type="PANTHER" id="PTHR42734:SF7">
    <property type="entry name" value="ATP-BINDING COMPONENT OF ABC TRANSPORTER-RELATED"/>
    <property type="match status" value="1"/>
</dbReference>
<evidence type="ECO:0000256" key="5">
    <source>
        <dbReference type="SAM" id="MobiDB-lite"/>
    </source>
</evidence>
<organism evidence="7 8">
    <name type="scientific">Hydrogenophaga electricum</name>
    <dbReference type="NCBI Taxonomy" id="1230953"/>
    <lineage>
        <taxon>Bacteria</taxon>
        <taxon>Pseudomonadati</taxon>
        <taxon>Pseudomonadota</taxon>
        <taxon>Betaproteobacteria</taxon>
        <taxon>Burkholderiales</taxon>
        <taxon>Comamonadaceae</taxon>
        <taxon>Hydrogenophaga</taxon>
    </lineage>
</organism>
<keyword evidence="8" id="KW-1185">Reference proteome</keyword>
<protein>
    <submittedName>
        <fullName evidence="7">Manganese ABC transporter ATP-binding protein</fullName>
    </submittedName>
</protein>
<dbReference type="SMART" id="SM00382">
    <property type="entry name" value="AAA"/>
    <property type="match status" value="1"/>
</dbReference>
<evidence type="ECO:0000256" key="4">
    <source>
        <dbReference type="ARBA" id="ARBA00022840"/>
    </source>
</evidence>
<keyword evidence="3" id="KW-0547">Nucleotide-binding</keyword>
<evidence type="ECO:0000259" key="6">
    <source>
        <dbReference type="PROSITE" id="PS50893"/>
    </source>
</evidence>
<keyword evidence="4 7" id="KW-0067">ATP-binding</keyword>
<accession>A0ABQ6CDW0</accession>
<dbReference type="InterPro" id="IPR003439">
    <property type="entry name" value="ABC_transporter-like_ATP-bd"/>
</dbReference>
<keyword evidence="1" id="KW-0813">Transport</keyword>
<dbReference type="PANTHER" id="PTHR42734">
    <property type="entry name" value="METAL TRANSPORT SYSTEM ATP-BINDING PROTEIN TM_0124-RELATED"/>
    <property type="match status" value="1"/>
</dbReference>
<evidence type="ECO:0000313" key="8">
    <source>
        <dbReference type="Proteomes" id="UP001156903"/>
    </source>
</evidence>
<dbReference type="InterPro" id="IPR027417">
    <property type="entry name" value="P-loop_NTPase"/>
</dbReference>